<protein>
    <submittedName>
        <fullName evidence="3">Transcriptional regulator</fullName>
    </submittedName>
</protein>
<organism evidence="3 4">
    <name type="scientific">Coprobacillus cateniformis</name>
    <dbReference type="NCBI Taxonomy" id="100884"/>
    <lineage>
        <taxon>Bacteria</taxon>
        <taxon>Bacillati</taxon>
        <taxon>Bacillota</taxon>
        <taxon>Erysipelotrichia</taxon>
        <taxon>Erysipelotrichales</taxon>
        <taxon>Coprobacillaceae</taxon>
        <taxon>Coprobacillus</taxon>
    </lineage>
</organism>
<dbReference type="SMART" id="SM00530">
    <property type="entry name" value="HTH_XRE"/>
    <property type="match status" value="1"/>
</dbReference>
<evidence type="ECO:0000259" key="2">
    <source>
        <dbReference type="PROSITE" id="PS50943"/>
    </source>
</evidence>
<dbReference type="SUPFAM" id="SSF47413">
    <property type="entry name" value="lambda repressor-like DNA-binding domains"/>
    <property type="match status" value="1"/>
</dbReference>
<name>E7GA14_9FIRM</name>
<dbReference type="HOGENOM" id="CLU_126449_0_0_9"/>
<comment type="caution">
    <text evidence="3">The sequence shown here is derived from an EMBL/GenBank/DDBJ whole genome shotgun (WGS) entry which is preliminary data.</text>
</comment>
<dbReference type="PANTHER" id="PTHR46558">
    <property type="entry name" value="TRACRIPTIONAL REGULATORY PROTEIN-RELATED-RELATED"/>
    <property type="match status" value="1"/>
</dbReference>
<feature type="domain" description="HTH cro/C1-type" evidence="2">
    <location>
        <begin position="7"/>
        <end position="61"/>
    </location>
</feature>
<dbReference type="InterPro" id="IPR001387">
    <property type="entry name" value="Cro/C1-type_HTH"/>
</dbReference>
<dbReference type="PROSITE" id="PS50943">
    <property type="entry name" value="HTH_CROC1"/>
    <property type="match status" value="1"/>
</dbReference>
<dbReference type="GeneID" id="78231205"/>
<dbReference type="GO" id="GO:0003677">
    <property type="term" value="F:DNA binding"/>
    <property type="evidence" value="ECO:0007669"/>
    <property type="project" value="UniProtKB-KW"/>
</dbReference>
<sequence length="176" mass="20226">MAFADNLKQMRKKKGISQEELAQLLNVSRQAVSKWEQGIGYPEVEKLLILSSQLNVSLDSLMADEIINNNTSQDNHCSGRILISSYDGKSIVNCYKILSSHMFKTKDNEPKYALFGVDGNSFWGEHTTVLGWYDNEENIKKEIQDIMSAMKNGESSYELKYAVKTRRHLWRIKIKE</sequence>
<evidence type="ECO:0000313" key="3">
    <source>
        <dbReference type="EMBL" id="EFW05022.1"/>
    </source>
</evidence>
<dbReference type="PANTHER" id="PTHR46558:SF13">
    <property type="entry name" value="HTH-TYPE TRANSCRIPTIONAL REGULATOR IMMR"/>
    <property type="match status" value="1"/>
</dbReference>
<reference evidence="3 4" key="1">
    <citation type="submission" date="2010-12" db="EMBL/GenBank/DDBJ databases">
        <title>The Genome Sequence of Coprobacillus sp. strain 29_1.</title>
        <authorList>
            <consortium name="The Broad Institute Genome Sequencing Platform"/>
            <person name="Earl A."/>
            <person name="Ward D."/>
            <person name="Feldgarden M."/>
            <person name="Gevers D."/>
            <person name="Daigneault M."/>
            <person name="Sibley C.D."/>
            <person name="White A."/>
            <person name="Strauss J."/>
            <person name="Allen-Vercoe E."/>
            <person name="Young S.K."/>
            <person name="Zeng Q."/>
            <person name="Gargeya S."/>
            <person name="Fitzgerald M."/>
            <person name="Haas B."/>
            <person name="Abouelleil A."/>
            <person name="Alvarado L."/>
            <person name="Arachchi H.M."/>
            <person name="Berlin A."/>
            <person name="Brown A."/>
            <person name="Chapman S.B."/>
            <person name="Chen Z."/>
            <person name="Dunbar C."/>
            <person name="Freedman E."/>
            <person name="Gearin G."/>
            <person name="Gellesch M."/>
            <person name="Goldberg J."/>
            <person name="Griggs A."/>
            <person name="Gujja S."/>
            <person name="Heilman E."/>
            <person name="Heiman D."/>
            <person name="Howarth C."/>
            <person name="Larson L."/>
            <person name="Lui A."/>
            <person name="MacDonald P.J.P."/>
            <person name="Mehta T."/>
            <person name="Montmayeur A."/>
            <person name="Murphy C."/>
            <person name="Neiman D."/>
            <person name="Pearson M."/>
            <person name="Priest M."/>
            <person name="Roberts A."/>
            <person name="Saif S."/>
            <person name="Shea T."/>
            <person name="Shenoy N."/>
            <person name="Sisk P."/>
            <person name="Stolte C."/>
            <person name="Sykes S."/>
            <person name="White J."/>
            <person name="Yandava C."/>
            <person name="Nusbaum C."/>
            <person name="Birren B."/>
        </authorList>
    </citation>
    <scope>NUCLEOTIDE SEQUENCE [LARGE SCALE GENOMIC DNA]</scope>
    <source>
        <strain evidence="3 4">29_1</strain>
    </source>
</reference>
<evidence type="ECO:0000256" key="1">
    <source>
        <dbReference type="ARBA" id="ARBA00023125"/>
    </source>
</evidence>
<dbReference type="CDD" id="cd00093">
    <property type="entry name" value="HTH_XRE"/>
    <property type="match status" value="1"/>
</dbReference>
<proteinExistence type="predicted"/>
<keyword evidence="1" id="KW-0238">DNA-binding</keyword>
<accession>E7GA14</accession>
<gene>
    <name evidence="3" type="ORF">HMPREF9488_01604</name>
</gene>
<dbReference type="eggNOG" id="COG1476">
    <property type="taxonomic scope" value="Bacteria"/>
</dbReference>
<dbReference type="OrthoDB" id="9801008at2"/>
<dbReference type="Pfam" id="PF01381">
    <property type="entry name" value="HTH_3"/>
    <property type="match status" value="1"/>
</dbReference>
<dbReference type="InterPro" id="IPR010982">
    <property type="entry name" value="Lambda_DNA-bd_dom_sf"/>
</dbReference>
<dbReference type="AlphaFoldDB" id="E7GA14"/>
<dbReference type="STRING" id="100884.GCA_000269565_03447"/>
<dbReference type="RefSeq" id="WP_008788712.1">
    <property type="nucleotide sequence ID" value="NZ_AKCB01000003.1"/>
</dbReference>
<dbReference type="Gene3D" id="1.10.260.40">
    <property type="entry name" value="lambda repressor-like DNA-binding domains"/>
    <property type="match status" value="1"/>
</dbReference>
<evidence type="ECO:0000313" key="4">
    <source>
        <dbReference type="Proteomes" id="UP000003157"/>
    </source>
</evidence>
<dbReference type="Proteomes" id="UP000003157">
    <property type="component" value="Unassembled WGS sequence"/>
</dbReference>
<dbReference type="EMBL" id="ADKX01000030">
    <property type="protein sequence ID" value="EFW05022.1"/>
    <property type="molecule type" value="Genomic_DNA"/>
</dbReference>
<keyword evidence="4" id="KW-1185">Reference proteome</keyword>